<evidence type="ECO:0000313" key="3">
    <source>
        <dbReference type="Proteomes" id="UP001595692"/>
    </source>
</evidence>
<dbReference type="Gene3D" id="3.40.30.10">
    <property type="entry name" value="Glutaredoxin"/>
    <property type="match status" value="1"/>
</dbReference>
<sequence>MIIKLTPENLRSELLEASQLRTVAVYFYADALPECQGVGSQVESLIGADNPQLNLLLADMADPQMQGLAMQLGLQALPALVLFQQGRPVDALMGPEQFATLSTWLAPYLPKEEELLFNQAQQALAAQDLDSALALLQKARALQPQHAGINKLYADVCIQLNRLSEAKQILDGILMVDQDGDYQRLLASLQLAEQAAQSPEVVALEQQLQQQPDNGLLRQELAIQYSQAGKKQAALELLLPVLKQDLNFGDAKKIYLDILATMAGDPVASRFRRELYTLMY</sequence>
<evidence type="ECO:0000259" key="1">
    <source>
        <dbReference type="Pfam" id="PF00085"/>
    </source>
</evidence>
<comment type="caution">
    <text evidence="2">The sequence shown here is derived from an EMBL/GenBank/DDBJ whole genome shotgun (WGS) entry which is preliminary data.</text>
</comment>
<dbReference type="Pfam" id="PF14559">
    <property type="entry name" value="TPR_19"/>
    <property type="match status" value="1"/>
</dbReference>
<dbReference type="Pfam" id="PF00085">
    <property type="entry name" value="Thioredoxin"/>
    <property type="match status" value="1"/>
</dbReference>
<proteinExistence type="predicted"/>
<accession>A0ABV8CSK0</accession>
<evidence type="ECO:0000313" key="2">
    <source>
        <dbReference type="EMBL" id="MFC3915013.1"/>
    </source>
</evidence>
<dbReference type="InterPro" id="IPR036249">
    <property type="entry name" value="Thioredoxin-like_sf"/>
</dbReference>
<dbReference type="Proteomes" id="UP001595692">
    <property type="component" value="Unassembled WGS sequence"/>
</dbReference>
<dbReference type="EMBL" id="JBHSAF010000015">
    <property type="protein sequence ID" value="MFC3915013.1"/>
    <property type="molecule type" value="Genomic_DNA"/>
</dbReference>
<name>A0ABV8CSK0_9GAMM</name>
<dbReference type="Pfam" id="PF14561">
    <property type="entry name" value="TPR_20"/>
    <property type="match status" value="1"/>
</dbReference>
<gene>
    <name evidence="2" type="ORF">ACFOSS_16345</name>
</gene>
<dbReference type="SUPFAM" id="SSF52833">
    <property type="entry name" value="Thioredoxin-like"/>
    <property type="match status" value="1"/>
</dbReference>
<dbReference type="SUPFAM" id="SSF48452">
    <property type="entry name" value="TPR-like"/>
    <property type="match status" value="1"/>
</dbReference>
<dbReference type="InterPro" id="IPR013766">
    <property type="entry name" value="Thioredoxin_domain"/>
</dbReference>
<keyword evidence="3" id="KW-1185">Reference proteome</keyword>
<protein>
    <submittedName>
        <fullName evidence="2">Tetratricopeptide repeat protein</fullName>
    </submittedName>
</protein>
<reference evidence="3" key="1">
    <citation type="journal article" date="2019" name="Int. J. Syst. Evol. Microbiol.">
        <title>The Global Catalogue of Microorganisms (GCM) 10K type strain sequencing project: providing services to taxonomists for standard genome sequencing and annotation.</title>
        <authorList>
            <consortium name="The Broad Institute Genomics Platform"/>
            <consortium name="The Broad Institute Genome Sequencing Center for Infectious Disease"/>
            <person name="Wu L."/>
            <person name="Ma J."/>
        </authorList>
    </citation>
    <scope>NUCLEOTIDE SEQUENCE [LARGE SCALE GENOMIC DNA]</scope>
    <source>
        <strain evidence="3">CCUG 54939</strain>
    </source>
</reference>
<feature type="domain" description="Thioredoxin" evidence="1">
    <location>
        <begin position="3"/>
        <end position="105"/>
    </location>
</feature>
<dbReference type="RefSeq" id="WP_377154612.1">
    <property type="nucleotide sequence ID" value="NZ_JBHSAF010000015.1"/>
</dbReference>
<dbReference type="InterPro" id="IPR011990">
    <property type="entry name" value="TPR-like_helical_dom_sf"/>
</dbReference>
<organism evidence="2 3">
    <name type="scientific">Pseudaeromonas sharmana</name>
    <dbReference type="NCBI Taxonomy" id="328412"/>
    <lineage>
        <taxon>Bacteria</taxon>
        <taxon>Pseudomonadati</taxon>
        <taxon>Pseudomonadota</taxon>
        <taxon>Gammaproteobacteria</taxon>
        <taxon>Aeromonadales</taxon>
        <taxon>Aeromonadaceae</taxon>
        <taxon>Pseudaeromonas</taxon>
    </lineage>
</organism>
<dbReference type="Gene3D" id="1.25.40.10">
    <property type="entry name" value="Tetratricopeptide repeat domain"/>
    <property type="match status" value="2"/>
</dbReference>